<evidence type="ECO:0000256" key="1">
    <source>
        <dbReference type="ARBA" id="ARBA00022729"/>
    </source>
</evidence>
<evidence type="ECO:0000313" key="4">
    <source>
        <dbReference type="Proteomes" id="UP000269198"/>
    </source>
</evidence>
<reference evidence="3 4" key="1">
    <citation type="submission" date="2018-11" db="EMBL/GenBank/DDBJ databases">
        <title>The genome draft of YIM 96095.</title>
        <authorList>
            <person name="Tang S.-K."/>
            <person name="Chunyu W.-X."/>
            <person name="Feng Y.-Z."/>
        </authorList>
    </citation>
    <scope>NUCLEOTIDE SEQUENCE [LARGE SCALE GENOMIC DNA]</scope>
    <source>
        <strain evidence="3 4">YIM 96095</strain>
    </source>
</reference>
<evidence type="ECO:0000313" key="3">
    <source>
        <dbReference type="EMBL" id="RNL85319.1"/>
    </source>
</evidence>
<dbReference type="NCBIfam" id="NF037995">
    <property type="entry name" value="TRAP_S1"/>
    <property type="match status" value="1"/>
</dbReference>
<dbReference type="Proteomes" id="UP000269198">
    <property type="component" value="Unassembled WGS sequence"/>
</dbReference>
<dbReference type="InterPro" id="IPR038404">
    <property type="entry name" value="TRAP_DctP_sf"/>
</dbReference>
<evidence type="ECO:0008006" key="5">
    <source>
        <dbReference type="Google" id="ProtNLM"/>
    </source>
</evidence>
<feature type="chain" id="PRO_5039384563" description="C4-dicarboxylate ABC transporter substrate-binding protein" evidence="2">
    <location>
        <begin position="31"/>
        <end position="376"/>
    </location>
</feature>
<dbReference type="PANTHER" id="PTHR33376">
    <property type="match status" value="1"/>
</dbReference>
<proteinExistence type="predicted"/>
<feature type="signal peptide" evidence="2">
    <location>
        <begin position="1"/>
        <end position="30"/>
    </location>
</feature>
<dbReference type="OrthoDB" id="9815946at2"/>
<keyword evidence="4" id="KW-1185">Reference proteome</keyword>
<dbReference type="GO" id="GO:0055085">
    <property type="term" value="P:transmembrane transport"/>
    <property type="evidence" value="ECO:0007669"/>
    <property type="project" value="InterPro"/>
</dbReference>
<comment type="caution">
    <text evidence="3">The sequence shown here is derived from an EMBL/GenBank/DDBJ whole genome shotgun (WGS) entry which is preliminary data.</text>
</comment>
<dbReference type="AlphaFoldDB" id="A0A3N0EC54"/>
<protein>
    <recommendedName>
        <fullName evidence="5">C4-dicarboxylate ABC transporter substrate-binding protein</fullName>
    </recommendedName>
</protein>
<gene>
    <name evidence="3" type="ORF">EFW17_09610</name>
</gene>
<dbReference type="PANTHER" id="PTHR33376:SF15">
    <property type="entry name" value="BLL6794 PROTEIN"/>
    <property type="match status" value="1"/>
</dbReference>
<dbReference type="PROSITE" id="PS51257">
    <property type="entry name" value="PROKAR_LIPOPROTEIN"/>
    <property type="match status" value="1"/>
</dbReference>
<dbReference type="EMBL" id="RJMB01000007">
    <property type="protein sequence ID" value="RNL85319.1"/>
    <property type="molecule type" value="Genomic_DNA"/>
</dbReference>
<dbReference type="RefSeq" id="WP_123200975.1">
    <property type="nucleotide sequence ID" value="NZ_RJMB01000007.1"/>
</dbReference>
<evidence type="ECO:0000256" key="2">
    <source>
        <dbReference type="SAM" id="SignalP"/>
    </source>
</evidence>
<dbReference type="InterPro" id="IPR018389">
    <property type="entry name" value="DctP_fam"/>
</dbReference>
<dbReference type="Gene3D" id="3.40.190.170">
    <property type="entry name" value="Bacterial extracellular solute-binding protein, family 7"/>
    <property type="match status" value="1"/>
</dbReference>
<keyword evidence="1 2" id="KW-0732">Signal</keyword>
<sequence>MTAAKLNGISMRTVALPVGMTAALMLTACGADGGGEDASAQELTVATAAQPGTPSAYVSEWFFDEVENRSDGRLTFDVLAPDSLCDADEIAECTKDGRADVGMSIPDYTPQMFPSLTVVSIPFTADDSQAVMQSLHQVNNEHEGAQRVWEQNGLVPISHWPVGRLLLGSSEPVENVADMEGQRWRVSGPYLQSAVETAGGDNVALTAPETYEGIERGVADGVGFAIDGATEYKLMELLPYWTDPGTGHYSTFGLWMNQGIYDGLDEEARGALDEVTEELNSGEGVRQFAEGAKGQCDRLLDSEDVEGVDRWDEEATEEWSELVGDDLQEAWVSDNEGNLDDAAGYLESYTSALESADEENSIEDPMIECVDRALEQ</sequence>
<name>A0A3N0EC54_9ACTN</name>
<accession>A0A3N0EC54</accession>
<dbReference type="Pfam" id="PF03480">
    <property type="entry name" value="DctP"/>
    <property type="match status" value="1"/>
</dbReference>
<organism evidence="3 4">
    <name type="scientific">Halostreptopolyspora alba</name>
    <dbReference type="NCBI Taxonomy" id="2487137"/>
    <lineage>
        <taxon>Bacteria</taxon>
        <taxon>Bacillati</taxon>
        <taxon>Actinomycetota</taxon>
        <taxon>Actinomycetes</taxon>
        <taxon>Streptosporangiales</taxon>
        <taxon>Nocardiopsidaceae</taxon>
        <taxon>Halostreptopolyspora</taxon>
    </lineage>
</organism>